<gene>
    <name evidence="1" type="ORF">PFLmoz3_05982</name>
</gene>
<dbReference type="EMBL" id="LCYA01000211">
    <property type="protein sequence ID" value="KWV84389.1"/>
    <property type="molecule type" value="Genomic_DNA"/>
</dbReference>
<organism evidence="1 2">
    <name type="scientific">Pseudomonas fluorescens</name>
    <dbReference type="NCBI Taxonomy" id="294"/>
    <lineage>
        <taxon>Bacteria</taxon>
        <taxon>Pseudomonadati</taxon>
        <taxon>Pseudomonadota</taxon>
        <taxon>Gammaproteobacteria</taxon>
        <taxon>Pseudomonadales</taxon>
        <taxon>Pseudomonadaceae</taxon>
        <taxon>Pseudomonas</taxon>
    </lineage>
</organism>
<evidence type="ECO:0000313" key="2">
    <source>
        <dbReference type="Proteomes" id="UP000061348"/>
    </source>
</evidence>
<sequence>MAVVNALKIILKNSYAIYLKTKNATRAHPAPTSGTFTCFSLCHSQHRHAHDAWYPGLIIFPYNLLVFCAPRKTRGFNWTDEPSRVVFT</sequence>
<dbReference type="Proteomes" id="UP000061348">
    <property type="component" value="Unassembled WGS sequence"/>
</dbReference>
<accession>A0A125QHF8</accession>
<evidence type="ECO:0000313" key="1">
    <source>
        <dbReference type="EMBL" id="KWV84389.1"/>
    </source>
</evidence>
<reference evidence="1 2" key="1">
    <citation type="submission" date="2015-05" db="EMBL/GenBank/DDBJ databases">
        <title>A genomic and transcriptomic approach to investigate the blue pigment phenotype in Pseudomonas fluorescens.</title>
        <authorList>
            <person name="Andreani N.A."/>
            <person name="Cardazzo B."/>
        </authorList>
    </citation>
    <scope>NUCLEOTIDE SEQUENCE [LARGE SCALE GENOMIC DNA]</scope>
    <source>
        <strain evidence="1 2">Ps_22</strain>
    </source>
</reference>
<name>A0A125QHF8_PSEFL</name>
<protein>
    <submittedName>
        <fullName evidence="1">Uncharacterized protein</fullName>
    </submittedName>
</protein>
<dbReference type="AlphaFoldDB" id="A0A125QHF8"/>
<dbReference type="PATRIC" id="fig|294.194.peg.6633"/>
<comment type="caution">
    <text evidence="1">The sequence shown here is derived from an EMBL/GenBank/DDBJ whole genome shotgun (WGS) entry which is preliminary data.</text>
</comment>
<proteinExistence type="predicted"/>